<reference evidence="2 3" key="1">
    <citation type="submission" date="2016-07" db="EMBL/GenBank/DDBJ databases">
        <title>Enhancement of antibiotic productionsby engineered nitrateutilization in actinobacteria.</title>
        <authorList>
            <person name="Meng S.C."/>
        </authorList>
    </citation>
    <scope>NUCLEOTIDE SEQUENCE [LARGE SCALE GENOMIC DNA]</scope>
    <source>
        <strain evidence="2 3">NRRL 2936</strain>
    </source>
</reference>
<dbReference type="EMBL" id="CP016438">
    <property type="protein sequence ID" value="ANS70750.1"/>
    <property type="molecule type" value="Genomic_DNA"/>
</dbReference>
<sequence>MSHRKRTVGWIAGGALAATIAGVTGCSSDSDPAAAKKPTASSPAATDGEESDGGKKKDGSAASKPSAGDQSTAEGAVAAWVTAVIKGQPKEACLLMGEPAAAGAPAQAGTPAKCNSDDPEVKQMQDNLGKFRESFTPEPPTDHPQVEVAKVPAAGDKVTVPADKVTVDGQALDKIILSHSTGLEAGQLDVNVESSKIEDAWYVTNLDFNVG</sequence>
<feature type="region of interest" description="Disordered" evidence="1">
    <location>
        <begin position="26"/>
        <end position="74"/>
    </location>
</feature>
<keyword evidence="3" id="KW-1185">Reference proteome</keyword>
<evidence type="ECO:0000313" key="3">
    <source>
        <dbReference type="Proteomes" id="UP000092598"/>
    </source>
</evidence>
<feature type="compositionally biased region" description="Low complexity" evidence="1">
    <location>
        <begin position="60"/>
        <end position="69"/>
    </location>
</feature>
<evidence type="ECO:0000313" key="2">
    <source>
        <dbReference type="EMBL" id="ANS70750.1"/>
    </source>
</evidence>
<evidence type="ECO:0008006" key="4">
    <source>
        <dbReference type="Google" id="ProtNLM"/>
    </source>
</evidence>
<evidence type="ECO:0000256" key="1">
    <source>
        <dbReference type="SAM" id="MobiDB-lite"/>
    </source>
</evidence>
<proteinExistence type="predicted"/>
<dbReference type="PATRIC" id="fig|1915.4.peg.9422"/>
<dbReference type="Proteomes" id="UP000092598">
    <property type="component" value="Chromosome"/>
</dbReference>
<feature type="compositionally biased region" description="Low complexity" evidence="1">
    <location>
        <begin position="26"/>
        <end position="46"/>
    </location>
</feature>
<dbReference type="RefSeq" id="WP_237282048.1">
    <property type="nucleotide sequence ID" value="NZ_CP016438.1"/>
</dbReference>
<name>A0A1B1MQ61_STRLN</name>
<organism evidence="2 3">
    <name type="scientific">Streptomyces lincolnensis</name>
    <dbReference type="NCBI Taxonomy" id="1915"/>
    <lineage>
        <taxon>Bacteria</taxon>
        <taxon>Bacillati</taxon>
        <taxon>Actinomycetota</taxon>
        <taxon>Actinomycetes</taxon>
        <taxon>Kitasatosporales</taxon>
        <taxon>Streptomycetaceae</taxon>
        <taxon>Streptomyces</taxon>
    </lineage>
</organism>
<dbReference type="KEGG" id="sls:SLINC_8526"/>
<gene>
    <name evidence="2" type="ORF">SLINC_8526</name>
</gene>
<protein>
    <recommendedName>
        <fullName evidence="4">Lipoprotein</fullName>
    </recommendedName>
</protein>
<dbReference type="PROSITE" id="PS51257">
    <property type="entry name" value="PROKAR_LIPOPROTEIN"/>
    <property type="match status" value="1"/>
</dbReference>
<accession>A0A1B1MQ61</accession>
<dbReference type="AlphaFoldDB" id="A0A1B1MQ61"/>